<dbReference type="InterPro" id="IPR036188">
    <property type="entry name" value="FAD/NAD-bd_sf"/>
</dbReference>
<sequence length="352" mass="39006">MDQTECYDVTIIGGGPAGLFASFYSGLRNLKTKIIEYQPHLGGKIHVYPEKMIWDVGGLKPLSGAQLIEQLTEQGLTFNPTVVLNEKIAKISKREDGVFVLMNSNEEVHYSKTVIVATGSGILNPQKLEIEGAERFEISNLHYTIPSYKQFQDKVVLVSGGRDAAIDIALELEEIAKKVYLIYRKDQLVGHEAQVDKLLNSSVTCLFDTVISTLRSVDNHTISQVELQNNIDNTFKTIDVDEVVINHGFERDASIIQNSDISIELIDDFYIACDNKSASSVEGLYAAGDILYNDSKVHLILGTFQDATNAVNSAKKYLEPDAEATAMVSSHNDVFKERNQALVHSMLKKAEC</sequence>
<organism evidence="8 9">
    <name type="scientific">Gracilibacillus marinus</name>
    <dbReference type="NCBI Taxonomy" id="630535"/>
    <lineage>
        <taxon>Bacteria</taxon>
        <taxon>Bacillati</taxon>
        <taxon>Bacillota</taxon>
        <taxon>Bacilli</taxon>
        <taxon>Bacillales</taxon>
        <taxon>Bacillaceae</taxon>
        <taxon>Gracilibacillus</taxon>
    </lineage>
</organism>
<protein>
    <recommendedName>
        <fullName evidence="6">Ferredoxin--NADP reductase</fullName>
        <shortName evidence="6">FNR</shortName>
        <shortName evidence="6">Fd-NADP(+) reductase</shortName>
        <ecNumber evidence="6">1.18.1.2</ecNumber>
    </recommendedName>
</protein>
<keyword evidence="2 6" id="KW-0285">Flavoprotein</keyword>
<dbReference type="Pfam" id="PF07992">
    <property type="entry name" value="Pyr_redox_2"/>
    <property type="match status" value="1"/>
</dbReference>
<dbReference type="PANTHER" id="PTHR48105">
    <property type="entry name" value="THIOREDOXIN REDUCTASE 1-RELATED-RELATED"/>
    <property type="match status" value="1"/>
</dbReference>
<keyword evidence="5 6" id="KW-0560">Oxidoreductase</keyword>
<evidence type="ECO:0000256" key="1">
    <source>
        <dbReference type="ARBA" id="ARBA00011738"/>
    </source>
</evidence>
<dbReference type="Gene3D" id="3.50.50.60">
    <property type="entry name" value="FAD/NAD(P)-binding domain"/>
    <property type="match status" value="2"/>
</dbReference>
<feature type="domain" description="FAD/NAD(P)-binding" evidence="7">
    <location>
        <begin position="7"/>
        <end position="313"/>
    </location>
</feature>
<comment type="catalytic activity">
    <reaction evidence="6">
        <text>2 reduced [2Fe-2S]-[ferredoxin] + NADP(+) + H(+) = 2 oxidized [2Fe-2S]-[ferredoxin] + NADPH</text>
        <dbReference type="Rhea" id="RHEA:20125"/>
        <dbReference type="Rhea" id="RHEA-COMP:10000"/>
        <dbReference type="Rhea" id="RHEA-COMP:10001"/>
        <dbReference type="ChEBI" id="CHEBI:15378"/>
        <dbReference type="ChEBI" id="CHEBI:33737"/>
        <dbReference type="ChEBI" id="CHEBI:33738"/>
        <dbReference type="ChEBI" id="CHEBI:57783"/>
        <dbReference type="ChEBI" id="CHEBI:58349"/>
        <dbReference type="EC" id="1.18.1.2"/>
    </reaction>
</comment>
<accession>A0ABV8W0S2</accession>
<dbReference type="EMBL" id="JBHSDV010000005">
    <property type="protein sequence ID" value="MFC4388900.1"/>
    <property type="molecule type" value="Genomic_DNA"/>
</dbReference>
<feature type="binding site" evidence="6">
    <location>
        <position position="88"/>
    </location>
    <ligand>
        <name>FAD</name>
        <dbReference type="ChEBI" id="CHEBI:57692"/>
    </ligand>
</feature>
<keyword evidence="3 6" id="KW-0274">FAD</keyword>
<evidence type="ECO:0000256" key="5">
    <source>
        <dbReference type="ARBA" id="ARBA00023002"/>
    </source>
</evidence>
<proteinExistence type="inferred from homology"/>
<keyword evidence="9" id="KW-1185">Reference proteome</keyword>
<evidence type="ECO:0000259" key="7">
    <source>
        <dbReference type="Pfam" id="PF07992"/>
    </source>
</evidence>
<feature type="binding site" evidence="6">
    <location>
        <position position="123"/>
    </location>
    <ligand>
        <name>FAD</name>
        <dbReference type="ChEBI" id="CHEBI:57692"/>
    </ligand>
</feature>
<feature type="binding site" evidence="6">
    <location>
        <position position="330"/>
    </location>
    <ligand>
        <name>FAD</name>
        <dbReference type="ChEBI" id="CHEBI:57692"/>
    </ligand>
</feature>
<dbReference type="InterPro" id="IPR023753">
    <property type="entry name" value="FAD/NAD-binding_dom"/>
</dbReference>
<dbReference type="PRINTS" id="PR00368">
    <property type="entry name" value="FADPNR"/>
</dbReference>
<dbReference type="InterPro" id="IPR050097">
    <property type="entry name" value="Ferredoxin-NADP_redctase_2"/>
</dbReference>
<feature type="binding site" evidence="6">
    <location>
        <position position="44"/>
    </location>
    <ligand>
        <name>FAD</name>
        <dbReference type="ChEBI" id="CHEBI:57692"/>
    </ligand>
</feature>
<reference evidence="9" key="1">
    <citation type="journal article" date="2019" name="Int. J. Syst. Evol. Microbiol.">
        <title>The Global Catalogue of Microorganisms (GCM) 10K type strain sequencing project: providing services to taxonomists for standard genome sequencing and annotation.</title>
        <authorList>
            <consortium name="The Broad Institute Genomics Platform"/>
            <consortium name="The Broad Institute Genome Sequencing Center for Infectious Disease"/>
            <person name="Wu L."/>
            <person name="Ma J."/>
        </authorList>
    </citation>
    <scope>NUCLEOTIDE SEQUENCE [LARGE SCALE GENOMIC DNA]</scope>
    <source>
        <strain evidence="9">KACC 14058</strain>
    </source>
</reference>
<comment type="similarity">
    <text evidence="6">Belongs to the ferredoxin--NADP reductase type 2 family.</text>
</comment>
<dbReference type="InterPro" id="IPR022890">
    <property type="entry name" value="Fd--NADP_Rdtase_type_2"/>
</dbReference>
<dbReference type="EC" id="1.18.1.2" evidence="6"/>
<comment type="cofactor">
    <cofactor evidence="6">
        <name>FAD</name>
        <dbReference type="ChEBI" id="CHEBI:57692"/>
    </cofactor>
    <text evidence="6">Binds 1 FAD per subunit.</text>
</comment>
<dbReference type="HAMAP" id="MF_01685">
    <property type="entry name" value="FENR2"/>
    <property type="match status" value="1"/>
</dbReference>
<dbReference type="SUPFAM" id="SSF51905">
    <property type="entry name" value="FAD/NAD(P)-binding domain"/>
    <property type="match status" value="1"/>
</dbReference>
<dbReference type="RefSeq" id="WP_390200260.1">
    <property type="nucleotide sequence ID" value="NZ_JBHSDV010000005.1"/>
</dbReference>
<evidence type="ECO:0000256" key="6">
    <source>
        <dbReference type="HAMAP-Rule" id="MF_01685"/>
    </source>
</evidence>
<feature type="binding site" evidence="6">
    <location>
        <position position="289"/>
    </location>
    <ligand>
        <name>FAD</name>
        <dbReference type="ChEBI" id="CHEBI:57692"/>
    </ligand>
</feature>
<comment type="caution">
    <text evidence="6">Lacks conserved residue(s) required for the propagation of feature annotation.</text>
</comment>
<comment type="subunit">
    <text evidence="1 6">Homodimer.</text>
</comment>
<name>A0ABV8W0S2_9BACI</name>
<feature type="binding site" evidence="6">
    <location>
        <position position="36"/>
    </location>
    <ligand>
        <name>FAD</name>
        <dbReference type="ChEBI" id="CHEBI:57692"/>
    </ligand>
</feature>
<evidence type="ECO:0000256" key="2">
    <source>
        <dbReference type="ARBA" id="ARBA00022630"/>
    </source>
</evidence>
<keyword evidence="4 6" id="KW-0521">NADP</keyword>
<evidence type="ECO:0000256" key="4">
    <source>
        <dbReference type="ARBA" id="ARBA00022857"/>
    </source>
</evidence>
<evidence type="ECO:0000313" key="9">
    <source>
        <dbReference type="Proteomes" id="UP001595880"/>
    </source>
</evidence>
<comment type="caution">
    <text evidence="8">The sequence shown here is derived from an EMBL/GenBank/DDBJ whole genome shotgun (WGS) entry which is preliminary data.</text>
</comment>
<gene>
    <name evidence="8" type="ORF">ACFOZ1_13945</name>
</gene>
<feature type="binding site" evidence="6">
    <location>
        <position position="48"/>
    </location>
    <ligand>
        <name>FAD</name>
        <dbReference type="ChEBI" id="CHEBI:57692"/>
    </ligand>
</feature>
<dbReference type="PRINTS" id="PR00469">
    <property type="entry name" value="PNDRDTASEII"/>
</dbReference>
<evidence type="ECO:0000313" key="8">
    <source>
        <dbReference type="EMBL" id="MFC4388900.1"/>
    </source>
</evidence>
<evidence type="ECO:0000256" key="3">
    <source>
        <dbReference type="ARBA" id="ARBA00022827"/>
    </source>
</evidence>
<dbReference type="Proteomes" id="UP001595880">
    <property type="component" value="Unassembled WGS sequence"/>
</dbReference>